<evidence type="ECO:0000313" key="2">
    <source>
        <dbReference type="EMBL" id="MBP1853627.1"/>
    </source>
</evidence>
<dbReference type="Gene3D" id="3.60.15.10">
    <property type="entry name" value="Ribonuclease Z/Hydroxyacylglutathione hydrolase-like"/>
    <property type="match status" value="1"/>
</dbReference>
<reference evidence="2 3" key="1">
    <citation type="submission" date="2021-03" db="EMBL/GenBank/DDBJ databases">
        <title>Genomic Encyclopedia of Type Strains, Phase IV (KMG-IV): sequencing the most valuable type-strain genomes for metagenomic binning, comparative biology and taxonomic classification.</title>
        <authorList>
            <person name="Goeker M."/>
        </authorList>
    </citation>
    <scope>NUCLEOTIDE SEQUENCE [LARGE SCALE GENOMIC DNA]</scope>
    <source>
        <strain evidence="2 3">DSM 1289</strain>
    </source>
</reference>
<dbReference type="RefSeq" id="WP_209455308.1">
    <property type="nucleotide sequence ID" value="NZ_BAAACS010000017.1"/>
</dbReference>
<dbReference type="SMART" id="SM00849">
    <property type="entry name" value="Lactamase_B"/>
    <property type="match status" value="1"/>
</dbReference>
<organism evidence="2 3">
    <name type="scientific">Metaclostridioides mangenotii</name>
    <dbReference type="NCBI Taxonomy" id="1540"/>
    <lineage>
        <taxon>Bacteria</taxon>
        <taxon>Bacillati</taxon>
        <taxon>Bacillota</taxon>
        <taxon>Clostridia</taxon>
        <taxon>Peptostreptococcales</taxon>
        <taxon>Peptostreptococcaceae</taxon>
        <taxon>Metaclostridioides</taxon>
    </lineage>
</organism>
<dbReference type="Pfam" id="PF00753">
    <property type="entry name" value="Lactamase_B"/>
    <property type="match status" value="1"/>
</dbReference>
<evidence type="ECO:0000259" key="1">
    <source>
        <dbReference type="SMART" id="SM00849"/>
    </source>
</evidence>
<dbReference type="InterPro" id="IPR035681">
    <property type="entry name" value="ComA-like_MBL"/>
</dbReference>
<dbReference type="PANTHER" id="PTHR30619:SF1">
    <property type="entry name" value="RECOMBINATION PROTEIN 2"/>
    <property type="match status" value="1"/>
</dbReference>
<accession>A0ABS4E6Q8</accession>
<sequence length="277" mass="31480">MKRYLIIMLLIIITLLSACDKTPQLAIHVIDVGQGDAMLIQTPSKKNILIDGGDENADHMVKSYLRKKWVKSIDLIIATHPDSDHIGGLDNVVDAFDVKSIYMTEKTSDSESYINLIKSCKNKNLDIQYLNRDDNLNIENELSLQVLSPSNINDENNLASIVFYMKYKDNTFILTGDSEKENEQEILNIYDINDVDFLKVAHHGSNTSSSPEFISKISPDISVISCGYKNQYGHPHKETLNTLYQNDSSVYRTDRIGDIVFYSDGDKIFTKKNYEHD</sequence>
<protein>
    <submittedName>
        <fullName evidence="2">Competence protein ComEC</fullName>
    </submittedName>
</protein>
<evidence type="ECO:0000313" key="3">
    <source>
        <dbReference type="Proteomes" id="UP000767291"/>
    </source>
</evidence>
<dbReference type="SUPFAM" id="SSF56281">
    <property type="entry name" value="Metallo-hydrolase/oxidoreductase"/>
    <property type="match status" value="1"/>
</dbReference>
<dbReference type="InterPro" id="IPR052159">
    <property type="entry name" value="Competence_DNA_uptake"/>
</dbReference>
<dbReference type="PROSITE" id="PS51257">
    <property type="entry name" value="PROKAR_LIPOPROTEIN"/>
    <property type="match status" value="1"/>
</dbReference>
<dbReference type="PANTHER" id="PTHR30619">
    <property type="entry name" value="DNA INTERNALIZATION/COMPETENCE PROTEIN COMEC/REC2"/>
    <property type="match status" value="1"/>
</dbReference>
<dbReference type="InterPro" id="IPR001279">
    <property type="entry name" value="Metallo-B-lactamas"/>
</dbReference>
<dbReference type="EMBL" id="JAGGJX010000001">
    <property type="protein sequence ID" value="MBP1853627.1"/>
    <property type="molecule type" value="Genomic_DNA"/>
</dbReference>
<gene>
    <name evidence="2" type="ORF">J2Z43_000017</name>
</gene>
<dbReference type="CDD" id="cd07731">
    <property type="entry name" value="ComA-like_MBL-fold"/>
    <property type="match status" value="1"/>
</dbReference>
<proteinExistence type="predicted"/>
<dbReference type="Proteomes" id="UP000767291">
    <property type="component" value="Unassembled WGS sequence"/>
</dbReference>
<feature type="domain" description="Metallo-beta-lactamase" evidence="1">
    <location>
        <begin position="34"/>
        <end position="228"/>
    </location>
</feature>
<dbReference type="InterPro" id="IPR036866">
    <property type="entry name" value="RibonucZ/Hydroxyglut_hydro"/>
</dbReference>
<comment type="caution">
    <text evidence="2">The sequence shown here is derived from an EMBL/GenBank/DDBJ whole genome shotgun (WGS) entry which is preliminary data.</text>
</comment>
<keyword evidence="3" id="KW-1185">Reference proteome</keyword>
<name>A0ABS4E6Q8_9FIRM</name>